<dbReference type="Proteomes" id="UP000076722">
    <property type="component" value="Unassembled WGS sequence"/>
</dbReference>
<dbReference type="EMBL" id="KV419400">
    <property type="protein sequence ID" value="KZS95706.1"/>
    <property type="molecule type" value="Genomic_DNA"/>
</dbReference>
<gene>
    <name evidence="1" type="ORF">SISNIDRAFT_464057</name>
</gene>
<evidence type="ECO:0000313" key="2">
    <source>
        <dbReference type="Proteomes" id="UP000076722"/>
    </source>
</evidence>
<name>A0A164X7I6_9AGAM</name>
<reference evidence="1 2" key="1">
    <citation type="journal article" date="2016" name="Mol. Biol. Evol.">
        <title>Comparative Genomics of Early-Diverging Mushroom-Forming Fungi Provides Insights into the Origins of Lignocellulose Decay Capabilities.</title>
        <authorList>
            <person name="Nagy L.G."/>
            <person name="Riley R."/>
            <person name="Tritt A."/>
            <person name="Adam C."/>
            <person name="Daum C."/>
            <person name="Floudas D."/>
            <person name="Sun H."/>
            <person name="Yadav J.S."/>
            <person name="Pangilinan J."/>
            <person name="Larsson K.H."/>
            <person name="Matsuura K."/>
            <person name="Barry K."/>
            <person name="Labutti K."/>
            <person name="Kuo R."/>
            <person name="Ohm R.A."/>
            <person name="Bhattacharya S.S."/>
            <person name="Shirouzu T."/>
            <person name="Yoshinaga Y."/>
            <person name="Martin F.M."/>
            <person name="Grigoriev I.V."/>
            <person name="Hibbett D.S."/>
        </authorList>
    </citation>
    <scope>NUCLEOTIDE SEQUENCE [LARGE SCALE GENOMIC DNA]</scope>
    <source>
        <strain evidence="1 2">HHB9708</strain>
    </source>
</reference>
<dbReference type="AlphaFoldDB" id="A0A164X7I6"/>
<protein>
    <submittedName>
        <fullName evidence="1">Uncharacterized protein</fullName>
    </submittedName>
</protein>
<organism evidence="1 2">
    <name type="scientific">Sistotremastrum niveocremeum HHB9708</name>
    <dbReference type="NCBI Taxonomy" id="1314777"/>
    <lineage>
        <taxon>Eukaryota</taxon>
        <taxon>Fungi</taxon>
        <taxon>Dikarya</taxon>
        <taxon>Basidiomycota</taxon>
        <taxon>Agaricomycotina</taxon>
        <taxon>Agaricomycetes</taxon>
        <taxon>Sistotremastrales</taxon>
        <taxon>Sistotremastraceae</taxon>
        <taxon>Sertulicium</taxon>
        <taxon>Sertulicium niveocremeum</taxon>
    </lineage>
</organism>
<evidence type="ECO:0000313" key="1">
    <source>
        <dbReference type="EMBL" id="KZS95706.1"/>
    </source>
</evidence>
<accession>A0A164X7I6</accession>
<keyword evidence="2" id="KW-1185">Reference proteome</keyword>
<proteinExistence type="predicted"/>
<sequence>MKLRERAIKPQISKSAVTEITCLGVVLDSLSIVRRIANDVKCVGKTVGTAFNRAYADICKLSNHYTEISRLPEELMVEILWQYHQPDPTFDSDSSIRMNSSKRDWVRFRQVCSSWDEMMRSTTKFWSFIDASWPIKFFNHHILLSGLTPLHVRWPFTNHWQTEESLGIMEEWLSSHSIVELQVSWRTFWEFIQLPQRLHVADVLARYLKSPPASNLSFSVAGPVVHFHPLYKHSNSPGGVQLQHLKYLKLRGLSANHFSWLLKRFRLETTPTLELEISLDRSQLPFRLPECFDDYVARARCLEICENAFVYWLEDQFEHSFSINIHDQADPASPIPMQLFFPVLDHLAMKVDMDEQAGYLQTMHLCVHIQTLNLCGQLASITELVSGLASDAPVLCPKLRGLFLDVQRSTWPWDPEEKPTKEEKHLAVSRIDAMLEFREARGISLETLWLSQSCFDWYADHIARWKRLVGMVEVRSPVYRCIRQGPY</sequence>